<dbReference type="Proteomes" id="UP000027586">
    <property type="component" value="Unassembled WGS sequence"/>
</dbReference>
<dbReference type="OrthoDB" id="843225at2759"/>
<organism evidence="2 3">
    <name type="scientific">Lichtheimia corymbifera JMRC:FSU:9682</name>
    <dbReference type="NCBI Taxonomy" id="1263082"/>
    <lineage>
        <taxon>Eukaryota</taxon>
        <taxon>Fungi</taxon>
        <taxon>Fungi incertae sedis</taxon>
        <taxon>Mucoromycota</taxon>
        <taxon>Mucoromycotina</taxon>
        <taxon>Mucoromycetes</taxon>
        <taxon>Mucorales</taxon>
        <taxon>Lichtheimiaceae</taxon>
        <taxon>Lichtheimia</taxon>
    </lineage>
</organism>
<gene>
    <name evidence="2" type="ORF">LCOR_02901.1</name>
</gene>
<dbReference type="PANTHER" id="PTHR46100">
    <property type="entry name" value="IMP2'P"/>
    <property type="match status" value="1"/>
</dbReference>
<evidence type="ECO:0000313" key="3">
    <source>
        <dbReference type="Proteomes" id="UP000027586"/>
    </source>
</evidence>
<accession>A0A068RNP6</accession>
<dbReference type="AlphaFoldDB" id="A0A068RNP6"/>
<evidence type="ECO:0000313" key="2">
    <source>
        <dbReference type="EMBL" id="CDH51262.1"/>
    </source>
</evidence>
<dbReference type="VEuPathDB" id="FungiDB:LCOR_02901.1"/>
<dbReference type="PANTHER" id="PTHR46100:SF4">
    <property type="entry name" value="USPA DOMAIN-CONTAINING PROTEIN"/>
    <property type="match status" value="1"/>
</dbReference>
<feature type="domain" description="UspA" evidence="1">
    <location>
        <begin position="35"/>
        <end position="154"/>
    </location>
</feature>
<dbReference type="CDD" id="cd23659">
    <property type="entry name" value="USP_At3g01520-like"/>
    <property type="match status" value="1"/>
</dbReference>
<protein>
    <recommendedName>
        <fullName evidence="1">UspA domain-containing protein</fullName>
    </recommendedName>
</protein>
<keyword evidence="3" id="KW-1185">Reference proteome</keyword>
<dbReference type="Pfam" id="PF00582">
    <property type="entry name" value="Usp"/>
    <property type="match status" value="1"/>
</dbReference>
<name>A0A068RNP6_9FUNG</name>
<reference evidence="2" key="1">
    <citation type="submission" date="2013-08" db="EMBL/GenBank/DDBJ databases">
        <title>Gene expansion shapes genome architecture in the human pathogen Lichtheimia corymbifera: an evolutionary genomics analysis in the ancient terrestrial Mucorales (Mucoromycotina).</title>
        <authorList>
            <person name="Schwartze V.U."/>
            <person name="Winter S."/>
            <person name="Shelest E."/>
            <person name="Marcet-Houben M."/>
            <person name="Horn F."/>
            <person name="Wehner S."/>
            <person name="Hoffmann K."/>
            <person name="Riege K."/>
            <person name="Sammeth M."/>
            <person name="Nowrousian M."/>
            <person name="Valiante V."/>
            <person name="Linde J."/>
            <person name="Jacobsen I.D."/>
            <person name="Marz M."/>
            <person name="Brakhage A.A."/>
            <person name="Gabaldon T."/>
            <person name="Bocker S."/>
            <person name="Voigt K."/>
        </authorList>
    </citation>
    <scope>NUCLEOTIDE SEQUENCE [LARGE SCALE GENOMIC DNA]</scope>
    <source>
        <strain evidence="2">FSU 9682</strain>
    </source>
</reference>
<dbReference type="InterPro" id="IPR014729">
    <property type="entry name" value="Rossmann-like_a/b/a_fold"/>
</dbReference>
<proteinExistence type="predicted"/>
<dbReference type="EMBL" id="CBTN010000009">
    <property type="protein sequence ID" value="CDH51262.1"/>
    <property type="molecule type" value="Genomic_DNA"/>
</dbReference>
<dbReference type="InterPro" id="IPR006016">
    <property type="entry name" value="UspA"/>
</dbReference>
<dbReference type="Gene3D" id="3.40.50.620">
    <property type="entry name" value="HUPs"/>
    <property type="match status" value="1"/>
</dbReference>
<dbReference type="SUPFAM" id="SSF52402">
    <property type="entry name" value="Adenine nucleotide alpha hydrolases-like"/>
    <property type="match status" value="1"/>
</dbReference>
<evidence type="ECO:0000259" key="1">
    <source>
        <dbReference type="Pfam" id="PF00582"/>
    </source>
</evidence>
<sequence length="154" mass="17260">MPRQVTIAINPTWDGTAKIIAWSASNFLRPTDHIRLVTILVLDPELADHDWYVDSAVDEGSMSDMESQLKAKFTDGLEQIKKVLNDAGFDDVEDFVLVSGPSSPCQMLIQDIENNPPACLIMGSRDLSRWKRFIMGSFVDQVQSKIHCPILIVK</sequence>
<comment type="caution">
    <text evidence="2">The sequence shown here is derived from an EMBL/GenBank/DDBJ whole genome shotgun (WGS) entry which is preliminary data.</text>
</comment>